<evidence type="ECO:0000256" key="7">
    <source>
        <dbReference type="ARBA" id="ARBA00023203"/>
    </source>
</evidence>
<evidence type="ECO:0000259" key="14">
    <source>
        <dbReference type="PROSITE" id="PS50106"/>
    </source>
</evidence>
<evidence type="ECO:0000256" key="4">
    <source>
        <dbReference type="ARBA" id="ARBA00022599"/>
    </source>
</evidence>
<reference evidence="16 17" key="1">
    <citation type="journal article" date="2019" name="PLoS Pathog.">
        <title>Genome sequence of the bovine parasite Schistosoma bovis Tanzania.</title>
        <authorList>
            <person name="Oey H."/>
            <person name="Zakrzewski M."/>
            <person name="Gobert G."/>
            <person name="Gravermann K."/>
            <person name="Stoye J."/>
            <person name="Jones M."/>
            <person name="Mcmanus D."/>
            <person name="Krause L."/>
        </authorList>
    </citation>
    <scope>NUCLEOTIDE SEQUENCE [LARGE SCALE GENOMIC DNA]</scope>
    <source>
        <strain evidence="16 17">TAN1997</strain>
    </source>
</reference>
<dbReference type="CDD" id="cd06722">
    <property type="entry name" value="PDZ_PICK1-like"/>
    <property type="match status" value="1"/>
</dbReference>
<dbReference type="InterPro" id="IPR001478">
    <property type="entry name" value="PDZ"/>
</dbReference>
<dbReference type="Pfam" id="PF06456">
    <property type="entry name" value="Arfaptin"/>
    <property type="match status" value="2"/>
</dbReference>
<dbReference type="InterPro" id="IPR010504">
    <property type="entry name" value="AH_dom"/>
</dbReference>
<dbReference type="InterPro" id="IPR027267">
    <property type="entry name" value="AH/BAR_dom_sf"/>
</dbReference>
<comment type="subcellular location">
    <subcellularLocation>
        <location evidence="1">Cytoplasm</location>
        <location evidence="1">Perinuclear region</location>
    </subcellularLocation>
    <subcellularLocation>
        <location evidence="2">Membrane</location>
        <topology evidence="2">Lipid-anchor</topology>
    </subcellularLocation>
    <subcellularLocation>
        <location evidence="12">Synapse</location>
        <location evidence="12">Synaptosome</location>
    </subcellularLocation>
</comment>
<dbReference type="GO" id="GO:0005543">
    <property type="term" value="F:phospholipid binding"/>
    <property type="evidence" value="ECO:0007669"/>
    <property type="project" value="TreeGrafter"/>
</dbReference>
<evidence type="ECO:0000256" key="11">
    <source>
        <dbReference type="ARBA" id="ARBA00033721"/>
    </source>
</evidence>
<evidence type="ECO:0000256" key="9">
    <source>
        <dbReference type="ARBA" id="ARBA00031097"/>
    </source>
</evidence>
<dbReference type="FunFam" id="2.30.42.10:FF:000073">
    <property type="entry name" value="Interacting with PRKCA"/>
    <property type="match status" value="1"/>
</dbReference>
<organism evidence="16 17">
    <name type="scientific">Schistosoma bovis</name>
    <name type="common">Blood fluke</name>
    <dbReference type="NCBI Taxonomy" id="6184"/>
    <lineage>
        <taxon>Eukaryota</taxon>
        <taxon>Metazoa</taxon>
        <taxon>Spiralia</taxon>
        <taxon>Lophotrochozoa</taxon>
        <taxon>Platyhelminthes</taxon>
        <taxon>Trematoda</taxon>
        <taxon>Digenea</taxon>
        <taxon>Strigeidida</taxon>
        <taxon>Schistosomatoidea</taxon>
        <taxon>Schistosomatidae</taxon>
        <taxon>Schistosoma</taxon>
    </lineage>
</organism>
<dbReference type="GO" id="GO:0043113">
    <property type="term" value="P:receptor clustering"/>
    <property type="evidence" value="ECO:0007669"/>
    <property type="project" value="TreeGrafter"/>
</dbReference>
<dbReference type="SMART" id="SM00228">
    <property type="entry name" value="PDZ"/>
    <property type="match status" value="1"/>
</dbReference>
<dbReference type="InterPro" id="IPR036034">
    <property type="entry name" value="PDZ_sf"/>
</dbReference>
<comment type="function">
    <text evidence="11">Probable adapter protein that bind to and organize the subcellular localization of a variety of membrane proteins containing some PDZ recognition sequence. Involved in the clustering of various receptors, possibly by acting at the receptor internalization level. Plays a role in synaptic plasticity by regulating the trafficking and internalization of AMPA receptors. May be regulated upon PRKCA activation. May regulate ASIC1/ASIC3 channel. Regulates actin polymerization by inhibiting the actin-nucleating activity of the Arp2/3 complex; the function is competitive with nucleation promoting factors and is linked to neuronal morphology regulation and AMPA receptor (AMPAR) endocytosis. Via interaction with the Arp2/3 complex involved in regulation of synaptic plasicity of excitatory synapses and required for spine shrinkage during long-term depression (LTD). Involved in regulation of astrocyte morphology, antagonistic to Arp2/3 complex activator WASL/N-WASP function.</text>
</comment>
<proteinExistence type="predicted"/>
<evidence type="ECO:0000256" key="1">
    <source>
        <dbReference type="ARBA" id="ARBA00004556"/>
    </source>
</evidence>
<dbReference type="GO" id="GO:0098842">
    <property type="term" value="C:postsynaptic early endosome"/>
    <property type="evidence" value="ECO:0007669"/>
    <property type="project" value="TreeGrafter"/>
</dbReference>
<evidence type="ECO:0000256" key="6">
    <source>
        <dbReference type="ARBA" id="ARBA00023139"/>
    </source>
</evidence>
<dbReference type="GO" id="GO:0032588">
    <property type="term" value="C:trans-Golgi network membrane"/>
    <property type="evidence" value="ECO:0007669"/>
    <property type="project" value="TreeGrafter"/>
</dbReference>
<dbReference type="GO" id="GO:0002092">
    <property type="term" value="P:positive regulation of receptor internalization"/>
    <property type="evidence" value="ECO:0007669"/>
    <property type="project" value="TreeGrafter"/>
</dbReference>
<accession>A0A430QBA3</accession>
<dbReference type="Pfam" id="PF00595">
    <property type="entry name" value="PDZ"/>
    <property type="match status" value="1"/>
</dbReference>
<dbReference type="AlphaFoldDB" id="A0A430QBA3"/>
<dbReference type="PROSITE" id="PS50870">
    <property type="entry name" value="AH"/>
    <property type="match status" value="1"/>
</dbReference>
<dbReference type="Gene3D" id="1.20.1270.60">
    <property type="entry name" value="Arfaptin homology (AH) domain/BAR domain"/>
    <property type="match status" value="1"/>
</dbReference>
<protein>
    <recommendedName>
        <fullName evidence="3">PRKCA-binding protein</fullName>
    </recommendedName>
    <alternativeName>
        <fullName evidence="10">Protein interacting with C kinase 1</fullName>
    </alternativeName>
    <alternativeName>
        <fullName evidence="9">Protein kinase C-alpha-binding protein</fullName>
    </alternativeName>
</protein>
<keyword evidence="7" id="KW-0009">Actin-binding</keyword>
<keyword evidence="6" id="KW-0564">Palmitate</keyword>
<sequence length="470" mass="53049">KVLSFGIKLLPSILDPFYFSQLFSGMTVTSGCVKLKKDPQNLVGISIGGGAPYCPCLYVVQIFDSTPASEDGSLQAGDEITGVNGISVKGKTKVEAARLIQSFKDEVRINYNKLHADPKQGKTLDLSNCYFLYLDYHNHPITVLKKVKHRIVETMESSTADALGLSRAILVNDGMVKKLEELNKTSNVFSGMVNHAKKLLRAIYELSRIYAVRNGNLADSLQFSPIPIKQMIMDLNTFLHKAVPDTKLTIKKYLDVKFEYLSYCLKVKEMDDEEYGFAMVQEPLYRVETGNYEYRLVLRCRQDARTRFAKMRNDVLVKLELLDNKHVQDIVFELQRFIDAMATYHDQCYGVMKQIKIFPLEVDLARDAFAYNLGIFNTGEDEGGEDIDEDVINTESVGEKSVSSKYNQLTDDVKLIDLAGINSKSRYSENEGDDEVLDMNNWNSLSTWGPHTGDSKSNKQEAVTDLLCFD</sequence>
<gene>
    <name evidence="16" type="ORF">DC041_0004505</name>
</gene>
<evidence type="ECO:0000256" key="3">
    <source>
        <dbReference type="ARBA" id="ARBA00017975"/>
    </source>
</evidence>
<keyword evidence="4" id="KW-0770">Synapse</keyword>
<dbReference type="SUPFAM" id="SSF103657">
    <property type="entry name" value="BAR/IMD domain-like"/>
    <property type="match status" value="1"/>
</dbReference>
<dbReference type="GO" id="GO:0097062">
    <property type="term" value="P:dendritic spine maintenance"/>
    <property type="evidence" value="ECO:0007669"/>
    <property type="project" value="TreeGrafter"/>
</dbReference>
<dbReference type="Gene3D" id="2.30.42.10">
    <property type="match status" value="1"/>
</dbReference>
<comment type="subunit">
    <text evidence="13">Monomer and homodimer. Interacts with CXADR. Interacts presynaptically with the glutamate receptors GRIA2, GRIA3, GRIK3, isoform 3 of GRIA4, isoform A of GRM4, GRM7 and GRM8; with NAPA and NAPB; and with BTG2. The interaction with NAPA and NAPB disrupts the interaction with GRIA2, conducting to the internalization of GRIA2. Interacts with PRKCA; with the amine transporters SLC6A2 and SLC6A3; with the channels ASIC1 and ASIC2; with the GTP-binding proteins ARF1 and ARF3; with the ephrin receptor tyrosine kinases EPHA7, EPHB1 and EPHB2; with ERBB2 and through its PDZ domain with the C-terminal tail of PRLHR. Interacts with UNC5A. Interacts (via AH domain) with NCS1/FREQ; in a calcium-dependent manner. Interacts with F-actin and associates with the ARP2/3 complex. Interacts (via PDZ domain) with ARF1 (activated); the interaction blocks Arp2/3 complex inhibition. Interacts with SORCS3.</text>
</comment>
<evidence type="ECO:0000256" key="8">
    <source>
        <dbReference type="ARBA" id="ARBA00023288"/>
    </source>
</evidence>
<feature type="domain" description="AH" evidence="15">
    <location>
        <begin position="226"/>
        <end position="357"/>
    </location>
</feature>
<dbReference type="PANTHER" id="PTHR12141:SF1">
    <property type="entry name" value="PRKCA-BINDING PROTEIN"/>
    <property type="match status" value="1"/>
</dbReference>
<feature type="non-terminal residue" evidence="16">
    <location>
        <position position="1"/>
    </location>
</feature>
<evidence type="ECO:0000313" key="16">
    <source>
        <dbReference type="EMBL" id="RTG84979.1"/>
    </source>
</evidence>
<dbReference type="GO" id="GO:0019904">
    <property type="term" value="F:protein domain specific binding"/>
    <property type="evidence" value="ECO:0007669"/>
    <property type="project" value="InterPro"/>
</dbReference>
<evidence type="ECO:0000256" key="10">
    <source>
        <dbReference type="ARBA" id="ARBA00032804"/>
    </source>
</evidence>
<keyword evidence="5" id="KW-0106">Calcium</keyword>
<keyword evidence="4" id="KW-0771">Synaptosome</keyword>
<dbReference type="GO" id="GO:0005080">
    <property type="term" value="F:protein kinase C binding"/>
    <property type="evidence" value="ECO:0007669"/>
    <property type="project" value="TreeGrafter"/>
</dbReference>
<dbReference type="Proteomes" id="UP000290809">
    <property type="component" value="Unassembled WGS sequence"/>
</dbReference>
<keyword evidence="8" id="KW-0449">Lipoprotein</keyword>
<dbReference type="GO" id="GO:0014069">
    <property type="term" value="C:postsynaptic density"/>
    <property type="evidence" value="ECO:0007669"/>
    <property type="project" value="TreeGrafter"/>
</dbReference>
<dbReference type="GO" id="GO:0003779">
    <property type="term" value="F:actin binding"/>
    <property type="evidence" value="ECO:0007669"/>
    <property type="project" value="UniProtKB-KW"/>
</dbReference>
<evidence type="ECO:0000256" key="13">
    <source>
        <dbReference type="ARBA" id="ARBA00093501"/>
    </source>
</evidence>
<comment type="caution">
    <text evidence="16">The sequence shown here is derived from an EMBL/GenBank/DDBJ whole genome shotgun (WGS) entry which is preliminary data.</text>
</comment>
<dbReference type="PROSITE" id="PS50106">
    <property type="entry name" value="PDZ"/>
    <property type="match status" value="1"/>
</dbReference>
<dbReference type="GO" id="GO:0008021">
    <property type="term" value="C:synaptic vesicle"/>
    <property type="evidence" value="ECO:0007669"/>
    <property type="project" value="TreeGrafter"/>
</dbReference>
<dbReference type="GO" id="GO:0043005">
    <property type="term" value="C:neuron projection"/>
    <property type="evidence" value="ECO:0007669"/>
    <property type="project" value="UniProtKB-KW"/>
</dbReference>
<evidence type="ECO:0000313" key="17">
    <source>
        <dbReference type="Proteomes" id="UP000290809"/>
    </source>
</evidence>
<dbReference type="GO" id="GO:0005886">
    <property type="term" value="C:plasma membrane"/>
    <property type="evidence" value="ECO:0007669"/>
    <property type="project" value="GOC"/>
</dbReference>
<feature type="domain" description="PDZ" evidence="14">
    <location>
        <begin position="32"/>
        <end position="115"/>
    </location>
</feature>
<evidence type="ECO:0000256" key="12">
    <source>
        <dbReference type="ARBA" id="ARBA00034102"/>
    </source>
</evidence>
<keyword evidence="17" id="KW-1185">Reference proteome</keyword>
<evidence type="ECO:0000256" key="5">
    <source>
        <dbReference type="ARBA" id="ARBA00022837"/>
    </source>
</evidence>
<dbReference type="GO" id="GO:0048471">
    <property type="term" value="C:perinuclear region of cytoplasm"/>
    <property type="evidence" value="ECO:0007669"/>
    <property type="project" value="UniProtKB-SubCell"/>
</dbReference>
<name>A0A430QBA3_SCHBO</name>
<evidence type="ECO:0000259" key="15">
    <source>
        <dbReference type="PROSITE" id="PS50870"/>
    </source>
</evidence>
<dbReference type="EMBL" id="QMKO01002060">
    <property type="protein sequence ID" value="RTG84979.1"/>
    <property type="molecule type" value="Genomic_DNA"/>
</dbReference>
<dbReference type="GO" id="GO:0034315">
    <property type="term" value="P:regulation of Arp2/3 complex-mediated actin nucleation"/>
    <property type="evidence" value="ECO:0007669"/>
    <property type="project" value="TreeGrafter"/>
</dbReference>
<dbReference type="SMART" id="SM01015">
    <property type="entry name" value="Arfaptin"/>
    <property type="match status" value="1"/>
</dbReference>
<dbReference type="PANTHER" id="PTHR12141">
    <property type="entry name" value="ARFAPTIN-RELATED"/>
    <property type="match status" value="1"/>
</dbReference>
<dbReference type="SUPFAM" id="SSF50156">
    <property type="entry name" value="PDZ domain-like"/>
    <property type="match status" value="1"/>
</dbReference>
<dbReference type="STRING" id="6184.A0A430QBA3"/>
<dbReference type="InterPro" id="IPR030798">
    <property type="entry name" value="Arfaptin_fam"/>
</dbReference>
<dbReference type="GO" id="GO:0006886">
    <property type="term" value="P:intracellular protein transport"/>
    <property type="evidence" value="ECO:0007669"/>
    <property type="project" value="TreeGrafter"/>
</dbReference>
<evidence type="ECO:0000256" key="2">
    <source>
        <dbReference type="ARBA" id="ARBA00004635"/>
    </source>
</evidence>